<dbReference type="OrthoDB" id="2838415at2"/>
<keyword evidence="2" id="KW-1185">Reference proteome</keyword>
<reference evidence="1 2" key="1">
    <citation type="submission" date="2016-10" db="EMBL/GenBank/DDBJ databases">
        <title>Draft genome sequences of four alkaliphilic bacteria belonging to the Anaerobacillus genus.</title>
        <authorList>
            <person name="Bassil N.M."/>
            <person name="Lloyd J.R."/>
        </authorList>
    </citation>
    <scope>NUCLEOTIDE SEQUENCE [LARGE SCALE GENOMIC DNA]</scope>
    <source>
        <strain evidence="1 2">DSM 15340</strain>
    </source>
</reference>
<evidence type="ECO:0000313" key="2">
    <source>
        <dbReference type="Proteomes" id="UP000180098"/>
    </source>
</evidence>
<gene>
    <name evidence="1" type="ORF">BKP35_03705</name>
</gene>
<sequence>MKQKCCLNQAINTVKYGVWIDGHFSWVDSENWICIDKNEEKHRQIFKNNTDKLSIIFESNVDVRTILQNITLVNLSKKKRTIKLFISQQITYEMNDAVTFFAPSAEAIVRSYKGQYLLLNGLLNKRGIIQYCTDYNVNDSLNDGQLKIHPFSYGTSIPVFSLEGTIEATDEVNAYFWLCTGRNENEIINDNLLLQLNLQNWIYSNDIEKTVQSCSN</sequence>
<dbReference type="Proteomes" id="UP000180098">
    <property type="component" value="Unassembled WGS sequence"/>
</dbReference>
<dbReference type="EMBL" id="MLQQ01000001">
    <property type="protein sequence ID" value="OIJ16097.1"/>
    <property type="molecule type" value="Genomic_DNA"/>
</dbReference>
<comment type="caution">
    <text evidence="1">The sequence shown here is derived from an EMBL/GenBank/DDBJ whole genome shotgun (WGS) entry which is preliminary data.</text>
</comment>
<name>A0A1S2LWR4_9BACI</name>
<accession>A0A1S2LWR4</accession>
<proteinExistence type="predicted"/>
<dbReference type="RefSeq" id="WP_071312022.1">
    <property type="nucleotide sequence ID" value="NZ_MLQQ01000001.1"/>
</dbReference>
<protein>
    <submittedName>
        <fullName evidence="1">Uncharacterized protein</fullName>
    </submittedName>
</protein>
<evidence type="ECO:0000313" key="1">
    <source>
        <dbReference type="EMBL" id="OIJ16097.1"/>
    </source>
</evidence>
<organism evidence="1 2">
    <name type="scientific">Anaerobacillus arseniciselenatis</name>
    <dbReference type="NCBI Taxonomy" id="85682"/>
    <lineage>
        <taxon>Bacteria</taxon>
        <taxon>Bacillati</taxon>
        <taxon>Bacillota</taxon>
        <taxon>Bacilli</taxon>
        <taxon>Bacillales</taxon>
        <taxon>Bacillaceae</taxon>
        <taxon>Anaerobacillus</taxon>
    </lineage>
</organism>
<dbReference type="AlphaFoldDB" id="A0A1S2LWR4"/>